<sequence length="61" mass="7457">MNSFLCKRALYLNCYVTKKKMNDQRKNFTVEHMYMAVLFIGKYGYLFFVTIQLDQYIRLQD</sequence>
<gene>
    <name evidence="2" type="ORF">M132T_08880</name>
</gene>
<evidence type="ECO:0000313" key="2">
    <source>
        <dbReference type="EMBL" id="GEQ35380.1"/>
    </source>
</evidence>
<feature type="transmembrane region" description="Helical" evidence="1">
    <location>
        <begin position="33"/>
        <end position="53"/>
    </location>
</feature>
<keyword evidence="1" id="KW-0472">Membrane</keyword>
<dbReference type="EMBL" id="BKBI01000005">
    <property type="protein sequence ID" value="GEQ35380.1"/>
    <property type="molecule type" value="Genomic_DNA"/>
</dbReference>
<dbReference type="Proteomes" id="UP000887127">
    <property type="component" value="Unassembled WGS sequence"/>
</dbReference>
<name>A0AAV3WQ21_9LACT</name>
<comment type="caution">
    <text evidence="2">The sequence shown here is derived from an EMBL/GenBank/DDBJ whole genome shotgun (WGS) entry which is preliminary data.</text>
</comment>
<evidence type="ECO:0000313" key="3">
    <source>
        <dbReference type="Proteomes" id="UP000887127"/>
    </source>
</evidence>
<dbReference type="AlphaFoldDB" id="A0AAV3WQ21"/>
<accession>A0AAV3WQ21</accession>
<reference evidence="2" key="1">
    <citation type="submission" date="2019-08" db="EMBL/GenBank/DDBJ databases">
        <title>Marinilactibacillus psychrotolerans M13-2T whole genome sequencing project.</title>
        <authorList>
            <person name="Ishikawa M."/>
            <person name="Suzuki T."/>
            <person name="Matsutani M."/>
        </authorList>
    </citation>
    <scope>NUCLEOTIDE SEQUENCE</scope>
    <source>
        <strain evidence="2">M13-2T</strain>
    </source>
</reference>
<protein>
    <submittedName>
        <fullName evidence="2">Uncharacterized protein</fullName>
    </submittedName>
</protein>
<organism evidence="2 3">
    <name type="scientific">Marinilactibacillus psychrotolerans</name>
    <dbReference type="NCBI Taxonomy" id="191770"/>
    <lineage>
        <taxon>Bacteria</taxon>
        <taxon>Bacillati</taxon>
        <taxon>Bacillota</taxon>
        <taxon>Bacilli</taxon>
        <taxon>Lactobacillales</taxon>
        <taxon>Carnobacteriaceae</taxon>
        <taxon>Marinilactibacillus</taxon>
    </lineage>
</organism>
<evidence type="ECO:0000256" key="1">
    <source>
        <dbReference type="SAM" id="Phobius"/>
    </source>
</evidence>
<keyword evidence="1" id="KW-0812">Transmembrane</keyword>
<keyword evidence="1" id="KW-1133">Transmembrane helix</keyword>
<proteinExistence type="predicted"/>